<organism evidence="1 2">
    <name type="scientific">Eumeta variegata</name>
    <name type="common">Bagworm moth</name>
    <name type="synonym">Eumeta japonica</name>
    <dbReference type="NCBI Taxonomy" id="151549"/>
    <lineage>
        <taxon>Eukaryota</taxon>
        <taxon>Metazoa</taxon>
        <taxon>Ecdysozoa</taxon>
        <taxon>Arthropoda</taxon>
        <taxon>Hexapoda</taxon>
        <taxon>Insecta</taxon>
        <taxon>Pterygota</taxon>
        <taxon>Neoptera</taxon>
        <taxon>Endopterygota</taxon>
        <taxon>Lepidoptera</taxon>
        <taxon>Glossata</taxon>
        <taxon>Ditrysia</taxon>
        <taxon>Tineoidea</taxon>
        <taxon>Psychidae</taxon>
        <taxon>Oiketicinae</taxon>
        <taxon>Eumeta</taxon>
    </lineage>
</organism>
<protein>
    <submittedName>
        <fullName evidence="1">Uncharacterized protein</fullName>
    </submittedName>
</protein>
<comment type="caution">
    <text evidence="1">The sequence shown here is derived from an EMBL/GenBank/DDBJ whole genome shotgun (WGS) entry which is preliminary data.</text>
</comment>
<name>A0A4C1XMB1_EUMVA</name>
<sequence>MPNARHALGGTGESFNLTHELVSRVAVVGREPDTFYCGAVLTADPASFRLPFRCSRMSPWPGRVQHPCYSDRDSRVAAPKCAEENFSWASAFSANEGVIFQRTPSPTPAPPPPPPFRSSFNVQSFTITRCRESAIILYN</sequence>
<gene>
    <name evidence="1" type="ORF">EVAR_35309_1</name>
</gene>
<keyword evidence="2" id="KW-1185">Reference proteome</keyword>
<reference evidence="1 2" key="1">
    <citation type="journal article" date="2019" name="Commun. Biol.">
        <title>The bagworm genome reveals a unique fibroin gene that provides high tensile strength.</title>
        <authorList>
            <person name="Kono N."/>
            <person name="Nakamura H."/>
            <person name="Ohtoshi R."/>
            <person name="Tomita M."/>
            <person name="Numata K."/>
            <person name="Arakawa K."/>
        </authorList>
    </citation>
    <scope>NUCLEOTIDE SEQUENCE [LARGE SCALE GENOMIC DNA]</scope>
</reference>
<accession>A0A4C1XMB1</accession>
<dbReference type="AlphaFoldDB" id="A0A4C1XMB1"/>
<dbReference type="EMBL" id="BGZK01000869">
    <property type="protein sequence ID" value="GBP63419.1"/>
    <property type="molecule type" value="Genomic_DNA"/>
</dbReference>
<evidence type="ECO:0000313" key="2">
    <source>
        <dbReference type="Proteomes" id="UP000299102"/>
    </source>
</evidence>
<evidence type="ECO:0000313" key="1">
    <source>
        <dbReference type="EMBL" id="GBP63419.1"/>
    </source>
</evidence>
<proteinExistence type="predicted"/>
<dbReference type="Proteomes" id="UP000299102">
    <property type="component" value="Unassembled WGS sequence"/>
</dbReference>